<sequence length="296" mass="32536">MTFALIKPHTKDLGGGFMVRRLLPSHPHKMVGPFIFFDHMGRVDFAPGDGLDVRPHPHIGLATVTYLFDGAILHRDSLGSIQEIRPGDVNWMTAGEGIAHSERSPDAIRNTGGALEGIQIWIALPKVHEKVEPSFEHHPAASLPMIAADGLNLRLIAGSAFGLRSPVTTYSPMFYAALEMEQGVKFELPAEYPQRGVYLAGGEIEIDGAPLAERHMAVLTSGQTLTIESKTRARVMLLGGEPIDGDRYIWWNFVASSKEAIQVAKERWRAQGFGKVPDETEWIPLPDEPKPAESFS</sequence>
<dbReference type="CDD" id="cd02909">
    <property type="entry name" value="cupin_pirin_N"/>
    <property type="match status" value="1"/>
</dbReference>
<organism evidence="6 7">
    <name type="scientific">Noviherbaspirillum denitrificans</name>
    <dbReference type="NCBI Taxonomy" id="1968433"/>
    <lineage>
        <taxon>Bacteria</taxon>
        <taxon>Pseudomonadati</taxon>
        <taxon>Pseudomonadota</taxon>
        <taxon>Betaproteobacteria</taxon>
        <taxon>Burkholderiales</taxon>
        <taxon>Oxalobacteraceae</taxon>
        <taxon>Noviherbaspirillum</taxon>
    </lineage>
</organism>
<protein>
    <recommendedName>
        <fullName evidence="8">Pirin</fullName>
    </recommendedName>
</protein>
<comment type="caution">
    <text evidence="6">The sequence shown here is derived from an EMBL/GenBank/DDBJ whole genome shotgun (WGS) entry which is preliminary data.</text>
</comment>
<evidence type="ECO:0000256" key="3">
    <source>
        <dbReference type="RuleBase" id="RU003457"/>
    </source>
</evidence>
<dbReference type="EMBL" id="LSTO01000001">
    <property type="protein sequence ID" value="OWW19558.1"/>
    <property type="molecule type" value="Genomic_DNA"/>
</dbReference>
<dbReference type="PIRSF" id="PIRSF006232">
    <property type="entry name" value="Pirin"/>
    <property type="match status" value="1"/>
</dbReference>
<dbReference type="AlphaFoldDB" id="A0A254TIN4"/>
<keyword evidence="7" id="KW-1185">Reference proteome</keyword>
<comment type="similarity">
    <text evidence="1 3">Belongs to the pirin family.</text>
</comment>
<keyword evidence="2" id="KW-0408">Iron</keyword>
<feature type="binding site" evidence="2">
    <location>
        <position position="56"/>
    </location>
    <ligand>
        <name>Fe cation</name>
        <dbReference type="ChEBI" id="CHEBI:24875"/>
    </ligand>
</feature>
<evidence type="ECO:0000256" key="2">
    <source>
        <dbReference type="PIRSR" id="PIRSR006232-1"/>
    </source>
</evidence>
<name>A0A254TIN4_9BURK</name>
<evidence type="ECO:0000259" key="4">
    <source>
        <dbReference type="Pfam" id="PF02678"/>
    </source>
</evidence>
<evidence type="ECO:0000259" key="5">
    <source>
        <dbReference type="Pfam" id="PF05726"/>
    </source>
</evidence>
<dbReference type="SUPFAM" id="SSF51182">
    <property type="entry name" value="RmlC-like cupins"/>
    <property type="match status" value="1"/>
</dbReference>
<dbReference type="Pfam" id="PF05726">
    <property type="entry name" value="Pirin_C"/>
    <property type="match status" value="1"/>
</dbReference>
<dbReference type="InterPro" id="IPR014710">
    <property type="entry name" value="RmlC-like_jellyroll"/>
</dbReference>
<dbReference type="InterPro" id="IPR011051">
    <property type="entry name" value="RmlC_Cupin_sf"/>
</dbReference>
<evidence type="ECO:0008006" key="8">
    <source>
        <dbReference type="Google" id="ProtNLM"/>
    </source>
</evidence>
<feature type="domain" description="Pirin C-terminal" evidence="5">
    <location>
        <begin position="175"/>
        <end position="274"/>
    </location>
</feature>
<gene>
    <name evidence="6" type="ORF">AYR66_08550</name>
</gene>
<dbReference type="InterPro" id="IPR008778">
    <property type="entry name" value="Pirin_C_dom"/>
</dbReference>
<dbReference type="Proteomes" id="UP000197535">
    <property type="component" value="Unassembled WGS sequence"/>
</dbReference>
<dbReference type="PANTHER" id="PTHR13903">
    <property type="entry name" value="PIRIN-RELATED"/>
    <property type="match status" value="1"/>
</dbReference>
<dbReference type="OrthoDB" id="321327at2"/>
<feature type="domain" description="Pirin N-terminal" evidence="4">
    <location>
        <begin position="18"/>
        <end position="122"/>
    </location>
</feature>
<dbReference type="GO" id="GO:0046872">
    <property type="term" value="F:metal ion binding"/>
    <property type="evidence" value="ECO:0007669"/>
    <property type="project" value="UniProtKB-KW"/>
</dbReference>
<dbReference type="Gene3D" id="2.60.120.10">
    <property type="entry name" value="Jelly Rolls"/>
    <property type="match status" value="2"/>
</dbReference>
<feature type="binding site" evidence="2">
    <location>
        <position position="100"/>
    </location>
    <ligand>
        <name>Fe cation</name>
        <dbReference type="ChEBI" id="CHEBI:24875"/>
    </ligand>
</feature>
<dbReference type="Pfam" id="PF02678">
    <property type="entry name" value="Pirin"/>
    <property type="match status" value="1"/>
</dbReference>
<proteinExistence type="inferred from homology"/>
<reference evidence="6 7" key="1">
    <citation type="submission" date="2016-02" db="EMBL/GenBank/DDBJ databases">
        <authorList>
            <person name="Wen L."/>
            <person name="He K."/>
            <person name="Yang H."/>
        </authorList>
    </citation>
    <scope>NUCLEOTIDE SEQUENCE [LARGE SCALE GENOMIC DNA]</scope>
    <source>
        <strain evidence="6 7">TSA40</strain>
    </source>
</reference>
<evidence type="ECO:0000256" key="1">
    <source>
        <dbReference type="ARBA" id="ARBA00008416"/>
    </source>
</evidence>
<comment type="cofactor">
    <cofactor evidence="2">
        <name>Fe cation</name>
        <dbReference type="ChEBI" id="CHEBI:24875"/>
    </cofactor>
    <text evidence="2">Binds 1 Fe cation per subunit.</text>
</comment>
<accession>A0A254TIN4</accession>
<dbReference type="InterPro" id="IPR012093">
    <property type="entry name" value="Pirin"/>
</dbReference>
<dbReference type="PANTHER" id="PTHR13903:SF8">
    <property type="entry name" value="PIRIN"/>
    <property type="match status" value="1"/>
</dbReference>
<dbReference type="RefSeq" id="WP_088706467.1">
    <property type="nucleotide sequence ID" value="NZ_LSTO01000001.1"/>
</dbReference>
<keyword evidence="2" id="KW-0479">Metal-binding</keyword>
<feature type="binding site" evidence="2">
    <location>
        <position position="102"/>
    </location>
    <ligand>
        <name>Fe cation</name>
        <dbReference type="ChEBI" id="CHEBI:24875"/>
    </ligand>
</feature>
<evidence type="ECO:0000313" key="6">
    <source>
        <dbReference type="EMBL" id="OWW19558.1"/>
    </source>
</evidence>
<dbReference type="CDD" id="cd02247">
    <property type="entry name" value="cupin_pirin_C"/>
    <property type="match status" value="1"/>
</dbReference>
<dbReference type="InterPro" id="IPR003829">
    <property type="entry name" value="Pirin_N_dom"/>
</dbReference>
<evidence type="ECO:0000313" key="7">
    <source>
        <dbReference type="Proteomes" id="UP000197535"/>
    </source>
</evidence>
<feature type="binding site" evidence="2">
    <location>
        <position position="58"/>
    </location>
    <ligand>
        <name>Fe cation</name>
        <dbReference type="ChEBI" id="CHEBI:24875"/>
    </ligand>
</feature>